<dbReference type="RefSeq" id="WP_208413568.1">
    <property type="nucleotide sequence ID" value="NZ_JAASQV010000002.1"/>
</dbReference>
<dbReference type="InterPro" id="IPR000182">
    <property type="entry name" value="GNAT_dom"/>
</dbReference>
<dbReference type="InterPro" id="IPR016181">
    <property type="entry name" value="Acyl_CoA_acyltransferase"/>
</dbReference>
<comment type="caution">
    <text evidence="2">The sequence shown here is derived from an EMBL/GenBank/DDBJ whole genome shotgun (WGS) entry which is preliminary data.</text>
</comment>
<dbReference type="GO" id="GO:0016747">
    <property type="term" value="F:acyltransferase activity, transferring groups other than amino-acyl groups"/>
    <property type="evidence" value="ECO:0007669"/>
    <property type="project" value="InterPro"/>
</dbReference>
<accession>A0A7X5V078</accession>
<feature type="domain" description="N-acetyltransferase" evidence="1">
    <location>
        <begin position="5"/>
        <end position="163"/>
    </location>
</feature>
<evidence type="ECO:0000313" key="2">
    <source>
        <dbReference type="EMBL" id="NIJ65499.1"/>
    </source>
</evidence>
<reference evidence="2 3" key="1">
    <citation type="submission" date="2020-03" db="EMBL/GenBank/DDBJ databases">
        <title>Genomic Encyclopedia of Type Strains, Phase IV (KMG-IV): sequencing the most valuable type-strain genomes for metagenomic binning, comparative biology and taxonomic classification.</title>
        <authorList>
            <person name="Goeker M."/>
        </authorList>
    </citation>
    <scope>NUCLEOTIDE SEQUENCE [LARGE SCALE GENOMIC DNA]</scope>
    <source>
        <strain evidence="2 3">DSM 4733</strain>
    </source>
</reference>
<evidence type="ECO:0000313" key="3">
    <source>
        <dbReference type="Proteomes" id="UP000564677"/>
    </source>
</evidence>
<evidence type="ECO:0000259" key="1">
    <source>
        <dbReference type="PROSITE" id="PS51186"/>
    </source>
</evidence>
<proteinExistence type="predicted"/>
<keyword evidence="2" id="KW-0689">Ribosomal protein</keyword>
<dbReference type="PROSITE" id="PS51186">
    <property type="entry name" value="GNAT"/>
    <property type="match status" value="1"/>
</dbReference>
<keyword evidence="3" id="KW-1185">Reference proteome</keyword>
<name>A0A7X5V078_9SPHN</name>
<dbReference type="Gene3D" id="3.40.630.30">
    <property type="match status" value="1"/>
</dbReference>
<dbReference type="SUPFAM" id="SSF55729">
    <property type="entry name" value="Acyl-CoA N-acyltransferases (Nat)"/>
    <property type="match status" value="1"/>
</dbReference>
<sequence length="166" mass="17720">MQDLLQWRPMTAGDLDGVVAVARVAFPDHPEGRACFVERLALAPDTCFVLAGEGRVAGYLIAYPWPLEAIPPLDTLLGALPSNRDSWYLHDLALLPEARGGGNARAGLDLLFAGIDAPIALVSVNESAAFWQAQGFAPMGSPALQAKLSSYGPHARYMVRSVPKPV</sequence>
<organism evidence="2 3">
    <name type="scientific">Sphingomonas leidyi</name>
    <dbReference type="NCBI Taxonomy" id="68569"/>
    <lineage>
        <taxon>Bacteria</taxon>
        <taxon>Pseudomonadati</taxon>
        <taxon>Pseudomonadota</taxon>
        <taxon>Alphaproteobacteria</taxon>
        <taxon>Sphingomonadales</taxon>
        <taxon>Sphingomonadaceae</taxon>
        <taxon>Sphingomonas</taxon>
    </lineage>
</organism>
<dbReference type="Pfam" id="PF00583">
    <property type="entry name" value="Acetyltransf_1"/>
    <property type="match status" value="1"/>
</dbReference>
<dbReference type="CDD" id="cd04301">
    <property type="entry name" value="NAT_SF"/>
    <property type="match status" value="1"/>
</dbReference>
<dbReference type="EMBL" id="JAASQV010000002">
    <property type="protein sequence ID" value="NIJ65499.1"/>
    <property type="molecule type" value="Genomic_DNA"/>
</dbReference>
<dbReference type="AlphaFoldDB" id="A0A7X5V078"/>
<protein>
    <submittedName>
        <fullName evidence="2">Ribosomal protein S18 acetylase RimI-like enzyme</fullName>
    </submittedName>
</protein>
<dbReference type="Proteomes" id="UP000564677">
    <property type="component" value="Unassembled WGS sequence"/>
</dbReference>
<gene>
    <name evidence="2" type="ORF">FHR20_002461</name>
</gene>
<keyword evidence="2" id="KW-0687">Ribonucleoprotein</keyword>
<dbReference type="GO" id="GO:0005840">
    <property type="term" value="C:ribosome"/>
    <property type="evidence" value="ECO:0007669"/>
    <property type="project" value="UniProtKB-KW"/>
</dbReference>